<reference evidence="2 3" key="1">
    <citation type="submission" date="2018-03" db="EMBL/GenBank/DDBJ databases">
        <title>Whole genome sequencing of Histamine producing bacteria.</title>
        <authorList>
            <person name="Butler K."/>
        </authorList>
    </citation>
    <scope>NUCLEOTIDE SEQUENCE [LARGE SCALE GENOMIC DNA]</scope>
    <source>
        <strain evidence="2 3">JCM 13586</strain>
    </source>
</reference>
<keyword evidence="1" id="KW-0472">Membrane</keyword>
<dbReference type="EMBL" id="PYMH01000002">
    <property type="protein sequence ID" value="PSU34854.1"/>
    <property type="molecule type" value="Genomic_DNA"/>
</dbReference>
<dbReference type="RefSeq" id="WP_107348179.1">
    <property type="nucleotide sequence ID" value="NZ_PYMH01000002.1"/>
</dbReference>
<comment type="caution">
    <text evidence="2">The sequence shown here is derived from an EMBL/GenBank/DDBJ whole genome shotgun (WGS) entry which is preliminary data.</text>
</comment>
<sequence length="63" mass="6918">MSGGVTAAVLASESVSTLSWDNLILPLAILGIGILTLYSKRIFTWLDDKSPELKKKDKKKNNK</sequence>
<evidence type="ECO:0000313" key="2">
    <source>
        <dbReference type="EMBL" id="PSU34854.1"/>
    </source>
</evidence>
<dbReference type="Proteomes" id="UP000241222">
    <property type="component" value="Unassembled WGS sequence"/>
</dbReference>
<evidence type="ECO:0000313" key="3">
    <source>
        <dbReference type="Proteomes" id="UP000241222"/>
    </source>
</evidence>
<organism evidence="2 3">
    <name type="scientific">Photobacterium lutimaris</name>
    <dbReference type="NCBI Taxonomy" id="388278"/>
    <lineage>
        <taxon>Bacteria</taxon>
        <taxon>Pseudomonadati</taxon>
        <taxon>Pseudomonadota</taxon>
        <taxon>Gammaproteobacteria</taxon>
        <taxon>Vibrionales</taxon>
        <taxon>Vibrionaceae</taxon>
        <taxon>Photobacterium</taxon>
    </lineage>
</organism>
<keyword evidence="1" id="KW-1133">Transmembrane helix</keyword>
<name>A0A2T3J183_9GAMM</name>
<gene>
    <name evidence="2" type="ORF">C9I99_07135</name>
</gene>
<feature type="transmembrane region" description="Helical" evidence="1">
    <location>
        <begin position="23"/>
        <end position="39"/>
    </location>
</feature>
<keyword evidence="1" id="KW-0812">Transmembrane</keyword>
<protein>
    <submittedName>
        <fullName evidence="2">Uncharacterized protein</fullName>
    </submittedName>
</protein>
<accession>A0A2T3J183</accession>
<keyword evidence="3" id="KW-1185">Reference proteome</keyword>
<dbReference type="AlphaFoldDB" id="A0A2T3J183"/>
<proteinExistence type="predicted"/>
<evidence type="ECO:0000256" key="1">
    <source>
        <dbReference type="SAM" id="Phobius"/>
    </source>
</evidence>